<organism evidence="1 2">
    <name type="scientific">Protopolystoma xenopodis</name>
    <dbReference type="NCBI Taxonomy" id="117903"/>
    <lineage>
        <taxon>Eukaryota</taxon>
        <taxon>Metazoa</taxon>
        <taxon>Spiralia</taxon>
        <taxon>Lophotrochozoa</taxon>
        <taxon>Platyhelminthes</taxon>
        <taxon>Monogenea</taxon>
        <taxon>Polyopisthocotylea</taxon>
        <taxon>Polystomatidea</taxon>
        <taxon>Polystomatidae</taxon>
        <taxon>Protopolystoma</taxon>
    </lineage>
</organism>
<name>A0A3S5FG91_9PLAT</name>
<accession>A0A3S5FG91</accession>
<evidence type="ECO:0000313" key="2">
    <source>
        <dbReference type="Proteomes" id="UP000784294"/>
    </source>
</evidence>
<protein>
    <submittedName>
        <fullName evidence="1">Uncharacterized protein</fullName>
    </submittedName>
</protein>
<dbReference type="EMBL" id="CAAALY010252943">
    <property type="protein sequence ID" value="VEL36704.1"/>
    <property type="molecule type" value="Genomic_DNA"/>
</dbReference>
<dbReference type="Proteomes" id="UP000784294">
    <property type="component" value="Unassembled WGS sequence"/>
</dbReference>
<sequence>MGANKNDAINFSGDQSRLCELELGDLVRSQGMRTAVGNGRRVSGTAQLKVGVKGSHGLSLERKVVWEVGPSLRR</sequence>
<dbReference type="AlphaFoldDB" id="A0A3S5FG91"/>
<evidence type="ECO:0000313" key="1">
    <source>
        <dbReference type="EMBL" id="VEL36704.1"/>
    </source>
</evidence>
<keyword evidence="2" id="KW-1185">Reference proteome</keyword>
<gene>
    <name evidence="1" type="ORF">PXEA_LOCUS30144</name>
</gene>
<reference evidence="1" key="1">
    <citation type="submission" date="2018-11" db="EMBL/GenBank/DDBJ databases">
        <authorList>
            <consortium name="Pathogen Informatics"/>
        </authorList>
    </citation>
    <scope>NUCLEOTIDE SEQUENCE</scope>
</reference>
<comment type="caution">
    <text evidence="1">The sequence shown here is derived from an EMBL/GenBank/DDBJ whole genome shotgun (WGS) entry which is preliminary data.</text>
</comment>
<proteinExistence type="predicted"/>